<evidence type="ECO:0000313" key="1">
    <source>
        <dbReference type="EMBL" id="CCH49176.1"/>
    </source>
</evidence>
<dbReference type="Proteomes" id="UP000011724">
    <property type="component" value="Chromosome"/>
</dbReference>
<reference evidence="1 2" key="1">
    <citation type="journal article" date="2013" name="PLoS ONE">
        <title>The first genomic and proteomic characterization of a deep-sea sulfate reducer: insights into the piezophilic lifestyle of Desulfovibrio piezophilus.</title>
        <authorList>
            <person name="Pradel N."/>
            <person name="Ji B."/>
            <person name="Gimenez G."/>
            <person name="Talla E."/>
            <person name="Lenoble P."/>
            <person name="Garel M."/>
            <person name="Tamburini C."/>
            <person name="Fourquet P."/>
            <person name="Lebrun R."/>
            <person name="Bertin P."/>
            <person name="Denis Y."/>
            <person name="Pophillat M."/>
            <person name="Barbe V."/>
            <person name="Ollivier B."/>
            <person name="Dolla A."/>
        </authorList>
    </citation>
    <scope>NUCLEOTIDE SEQUENCE [LARGE SCALE GENOMIC DNA]</scope>
    <source>
        <strain evidence="2">DSM 10523 / SB164P1</strain>
    </source>
</reference>
<dbReference type="STRING" id="1322246.BN4_11941"/>
<keyword evidence="2" id="KW-1185">Reference proteome</keyword>
<accession>M1WK88</accession>
<dbReference type="HOGENOM" id="CLU_1812639_0_0_7"/>
<dbReference type="KEGG" id="dpi:BN4_11941"/>
<dbReference type="RefSeq" id="WP_015415220.1">
    <property type="nucleotide sequence ID" value="NC_020409.1"/>
</dbReference>
<evidence type="ECO:0000313" key="2">
    <source>
        <dbReference type="Proteomes" id="UP000011724"/>
    </source>
</evidence>
<evidence type="ECO:0008006" key="3">
    <source>
        <dbReference type="Google" id="ProtNLM"/>
    </source>
</evidence>
<dbReference type="EMBL" id="FO203427">
    <property type="protein sequence ID" value="CCH49176.1"/>
    <property type="molecule type" value="Genomic_DNA"/>
</dbReference>
<dbReference type="BioCyc" id="DPIE1322246:BN4_RS09735-MONOMER"/>
<dbReference type="eggNOG" id="ENOG5031826">
    <property type="taxonomic scope" value="Bacteria"/>
</dbReference>
<name>M1WK88_PSEP2</name>
<proteinExistence type="predicted"/>
<dbReference type="OrthoDB" id="5459507at2"/>
<dbReference type="AlphaFoldDB" id="M1WK88"/>
<reference evidence="2" key="2">
    <citation type="journal article" date="2013" name="Stand. Genomic Sci.">
        <title>Complete genome sequence of Desulfocapsa sulfexigens, a marine deltaproteobacterium specialized in disproportionating inorganic sulfur compounds.</title>
        <authorList>
            <person name="Finster K.W."/>
            <person name="Kjeldsen K.U."/>
            <person name="Kube M."/>
            <person name="Reinhardt R."/>
            <person name="Mussmann M."/>
            <person name="Amann R."/>
            <person name="Schreiber L."/>
        </authorList>
    </citation>
    <scope>NUCLEOTIDE SEQUENCE [LARGE SCALE GENOMIC DNA]</scope>
    <source>
        <strain evidence="2">DSM 10523 / SB164P1</strain>
    </source>
</reference>
<gene>
    <name evidence="1" type="ordered locus">BN4_11941</name>
</gene>
<sequence length="152" mass="17834">MLDMLDSEIWIGLALLTAGLYCVKYMQSRGSNTVYRISSESLERSKQVMLKVLPLIENDDENEHSLLDERRLPYTKDDIKSAAKILAYFYWKKNQGNELSRVKNAYISLARFQSKDLELEIQAHKLAKEKKSLTREFEYYIARTRFNRDKAA</sequence>
<organism evidence="1 2">
    <name type="scientific">Pseudodesulfovibrio piezophilus (strain DSM 21447 / JCM 15486 / C1TLV30)</name>
    <name type="common">Desulfovibrio piezophilus</name>
    <dbReference type="NCBI Taxonomy" id="1322246"/>
    <lineage>
        <taxon>Bacteria</taxon>
        <taxon>Pseudomonadati</taxon>
        <taxon>Thermodesulfobacteriota</taxon>
        <taxon>Desulfovibrionia</taxon>
        <taxon>Desulfovibrionales</taxon>
        <taxon>Desulfovibrionaceae</taxon>
    </lineage>
</organism>
<dbReference type="PATRIC" id="fig|879567.3.peg.2057"/>
<protein>
    <recommendedName>
        <fullName evidence="3">DUF4760 domain-containing protein</fullName>
    </recommendedName>
</protein>